<dbReference type="InterPro" id="IPR005225">
    <property type="entry name" value="Small_GTP-bd"/>
</dbReference>
<dbReference type="Gene3D" id="3.40.50.300">
    <property type="entry name" value="P-loop containing nucleotide triphosphate hydrolases"/>
    <property type="match status" value="1"/>
</dbReference>
<dbReference type="Proteomes" id="UP001149090">
    <property type="component" value="Unassembled WGS sequence"/>
</dbReference>
<keyword evidence="2" id="KW-0342">GTP-binding</keyword>
<comment type="caution">
    <text evidence="3">The sequence shown here is derived from an EMBL/GenBank/DDBJ whole genome shotgun (WGS) entry which is preliminary data.</text>
</comment>
<evidence type="ECO:0000256" key="1">
    <source>
        <dbReference type="ARBA" id="ARBA00022741"/>
    </source>
</evidence>
<accession>A0A9Q0LJT9</accession>
<dbReference type="SMART" id="SM00173">
    <property type="entry name" value="RAS"/>
    <property type="match status" value="1"/>
</dbReference>
<reference evidence="3" key="1">
    <citation type="submission" date="2022-10" db="EMBL/GenBank/DDBJ databases">
        <title>Novel sulphate-reducing endosymbionts in the free-living metamonad Anaeramoeba.</title>
        <authorList>
            <person name="Jerlstrom-Hultqvist J."/>
            <person name="Cepicka I."/>
            <person name="Gallot-Lavallee L."/>
            <person name="Salas-Leiva D."/>
            <person name="Curtis B.A."/>
            <person name="Zahonova K."/>
            <person name="Pipaliya S."/>
            <person name="Dacks J."/>
            <person name="Roger A.J."/>
        </authorList>
    </citation>
    <scope>NUCLEOTIDE SEQUENCE</scope>
    <source>
        <strain evidence="3">BMAN</strain>
    </source>
</reference>
<dbReference type="SMART" id="SM00177">
    <property type="entry name" value="ARF"/>
    <property type="match status" value="1"/>
</dbReference>
<gene>
    <name evidence="3" type="ORF">M0811_00731</name>
</gene>
<dbReference type="SMART" id="SM00175">
    <property type="entry name" value="RAB"/>
    <property type="match status" value="1"/>
</dbReference>
<dbReference type="AlphaFoldDB" id="A0A9Q0LJT9"/>
<protein>
    <submittedName>
        <fullName evidence="3">Ras and ef-hand domain-containing protein</fullName>
    </submittedName>
</protein>
<dbReference type="PROSITE" id="PS51417">
    <property type="entry name" value="ARF"/>
    <property type="match status" value="1"/>
</dbReference>
<dbReference type="EMBL" id="JAPDFW010000070">
    <property type="protein sequence ID" value="KAJ5074103.1"/>
    <property type="molecule type" value="Genomic_DNA"/>
</dbReference>
<keyword evidence="4" id="KW-1185">Reference proteome</keyword>
<dbReference type="CDD" id="cd00154">
    <property type="entry name" value="Rab"/>
    <property type="match status" value="1"/>
</dbReference>
<dbReference type="InterPro" id="IPR050227">
    <property type="entry name" value="Rab"/>
</dbReference>
<dbReference type="SMART" id="SM00174">
    <property type="entry name" value="RHO"/>
    <property type="match status" value="1"/>
</dbReference>
<dbReference type="FunFam" id="3.40.50.300:FF:002456">
    <property type="entry name" value="Small GTP-binding protein, putative"/>
    <property type="match status" value="1"/>
</dbReference>
<dbReference type="PROSITE" id="PS51421">
    <property type="entry name" value="RAS"/>
    <property type="match status" value="1"/>
</dbReference>
<dbReference type="PROSITE" id="PS51419">
    <property type="entry name" value="RAB"/>
    <property type="match status" value="1"/>
</dbReference>
<dbReference type="SUPFAM" id="SSF52540">
    <property type="entry name" value="P-loop containing nucleoside triphosphate hydrolases"/>
    <property type="match status" value="1"/>
</dbReference>
<dbReference type="OrthoDB" id="9989112at2759"/>
<dbReference type="PANTHER" id="PTHR47977">
    <property type="entry name" value="RAS-RELATED PROTEIN RAB"/>
    <property type="match status" value="1"/>
</dbReference>
<dbReference type="InterPro" id="IPR001806">
    <property type="entry name" value="Small_GTPase"/>
</dbReference>
<dbReference type="PRINTS" id="PR00449">
    <property type="entry name" value="RASTRNSFRMNG"/>
</dbReference>
<sequence>MIESKAQQIKIVFAGDLAVGKTCLRDRFLEEKFKGNTKPTIGADVVFPKKMINNQECQIHLWDTAGQEKFDSFTKTYFRDANGVILVYDITRKHSLERVQFLYQTIQDESQNGCAIILFGNKVDLENERMIEVTEGEELAQSWNCSFFETSAKTGINVKEGFEKIFEESFEMQKKIGTKIQ</sequence>
<evidence type="ECO:0000313" key="4">
    <source>
        <dbReference type="Proteomes" id="UP001149090"/>
    </source>
</evidence>
<dbReference type="GO" id="GO:0005525">
    <property type="term" value="F:GTP binding"/>
    <property type="evidence" value="ECO:0007669"/>
    <property type="project" value="UniProtKB-KW"/>
</dbReference>
<dbReference type="Pfam" id="PF00071">
    <property type="entry name" value="Ras"/>
    <property type="match status" value="1"/>
</dbReference>
<dbReference type="PROSITE" id="PS51420">
    <property type="entry name" value="RHO"/>
    <property type="match status" value="1"/>
</dbReference>
<evidence type="ECO:0000256" key="2">
    <source>
        <dbReference type="ARBA" id="ARBA00023134"/>
    </source>
</evidence>
<keyword evidence="1" id="KW-0547">Nucleotide-binding</keyword>
<dbReference type="OMA" id="RDTCEDE"/>
<proteinExistence type="predicted"/>
<dbReference type="NCBIfam" id="TIGR00231">
    <property type="entry name" value="small_GTP"/>
    <property type="match status" value="1"/>
</dbReference>
<organism evidence="3 4">
    <name type="scientific">Anaeramoeba ignava</name>
    <name type="common">Anaerobic marine amoeba</name>
    <dbReference type="NCBI Taxonomy" id="1746090"/>
    <lineage>
        <taxon>Eukaryota</taxon>
        <taxon>Metamonada</taxon>
        <taxon>Anaeramoebidae</taxon>
        <taxon>Anaeramoeba</taxon>
    </lineage>
</organism>
<name>A0A9Q0LJT9_ANAIG</name>
<dbReference type="InterPro" id="IPR027417">
    <property type="entry name" value="P-loop_NTPase"/>
</dbReference>
<evidence type="ECO:0000313" key="3">
    <source>
        <dbReference type="EMBL" id="KAJ5074103.1"/>
    </source>
</evidence>
<dbReference type="GO" id="GO:0003924">
    <property type="term" value="F:GTPase activity"/>
    <property type="evidence" value="ECO:0007669"/>
    <property type="project" value="InterPro"/>
</dbReference>